<keyword evidence="2" id="KW-0418">Kinase</keyword>
<dbReference type="PANTHER" id="PTHR18964">
    <property type="entry name" value="ROK (REPRESSOR, ORF, KINASE) FAMILY"/>
    <property type="match status" value="1"/>
</dbReference>
<dbReference type="InterPro" id="IPR000600">
    <property type="entry name" value="ROK"/>
</dbReference>
<gene>
    <name evidence="2" type="ORF">FHX76_000239</name>
</gene>
<keyword evidence="2" id="KW-0808">Transferase</keyword>
<dbReference type="AlphaFoldDB" id="A0A7X5TRM6"/>
<sequence length="396" mass="41097">MTTRTPAGSPSILWSLNARSILTAIDELAPTARPDIIKATGLAKTTVLQTLAELERRGIVVEAGRDTARRGPAAMLYRIAPSRAYALGVDIGHRTTRVALINLAGGILSQAESPSGTIDERDTAAVVARLRDTCLKLANERGRATNAPTVTEADVTHAVIGVPAVVSPRTGELRLSPGLPNDGANLGETLRDALGIPFTFENDTNLAAVAEYHLGSRTGVESFAYLSVGVGIGAGIVLGGELLRGYSGGAGEIAYLPRDHADDGAEPVIGEVSINRAAREAGLGNQPTPKQVFALARQGDEAALQVVHNTAERLSDTVAALSLTVDPELIVLGGAIGGNNADLLLPEIHKALGERAVGILTTIVPSATGENAVLRGATLLAHREIRDSAFAEATRP</sequence>
<dbReference type="GO" id="GO:0016301">
    <property type="term" value="F:kinase activity"/>
    <property type="evidence" value="ECO:0007669"/>
    <property type="project" value="UniProtKB-KW"/>
</dbReference>
<dbReference type="SUPFAM" id="SSF46785">
    <property type="entry name" value="Winged helix' DNA-binding domain"/>
    <property type="match status" value="1"/>
</dbReference>
<dbReference type="SUPFAM" id="SSF53067">
    <property type="entry name" value="Actin-like ATPase domain"/>
    <property type="match status" value="1"/>
</dbReference>
<dbReference type="InterPro" id="IPR043129">
    <property type="entry name" value="ATPase_NBD"/>
</dbReference>
<evidence type="ECO:0000313" key="2">
    <source>
        <dbReference type="EMBL" id="NIH52371.1"/>
    </source>
</evidence>
<comment type="caution">
    <text evidence="2">The sequence shown here is derived from an EMBL/GenBank/DDBJ whole genome shotgun (WGS) entry which is preliminary data.</text>
</comment>
<dbReference type="InterPro" id="IPR036388">
    <property type="entry name" value="WH-like_DNA-bd_sf"/>
</dbReference>
<proteinExistence type="inferred from homology"/>
<organism evidence="2 3">
    <name type="scientific">Lysinibacter cavernae</name>
    <dbReference type="NCBI Taxonomy" id="1640652"/>
    <lineage>
        <taxon>Bacteria</taxon>
        <taxon>Bacillati</taxon>
        <taxon>Actinomycetota</taxon>
        <taxon>Actinomycetes</taxon>
        <taxon>Micrococcales</taxon>
        <taxon>Microbacteriaceae</taxon>
        <taxon>Lysinibacter</taxon>
    </lineage>
</organism>
<dbReference type="InterPro" id="IPR036390">
    <property type="entry name" value="WH_DNA-bd_sf"/>
</dbReference>
<evidence type="ECO:0000256" key="1">
    <source>
        <dbReference type="ARBA" id="ARBA00006479"/>
    </source>
</evidence>
<reference evidence="2 3" key="1">
    <citation type="submission" date="2020-02" db="EMBL/GenBank/DDBJ databases">
        <title>Sequencing the genomes of 1000 actinobacteria strains.</title>
        <authorList>
            <person name="Klenk H.-P."/>
        </authorList>
    </citation>
    <scope>NUCLEOTIDE SEQUENCE [LARGE SCALE GENOMIC DNA]</scope>
    <source>
        <strain evidence="2 3">DSM 27960</strain>
    </source>
</reference>
<keyword evidence="3" id="KW-1185">Reference proteome</keyword>
<dbReference type="Gene3D" id="3.30.420.40">
    <property type="match status" value="2"/>
</dbReference>
<dbReference type="PANTHER" id="PTHR18964:SF149">
    <property type="entry name" value="BIFUNCTIONAL UDP-N-ACETYLGLUCOSAMINE 2-EPIMERASE_N-ACETYLMANNOSAMINE KINASE"/>
    <property type="match status" value="1"/>
</dbReference>
<dbReference type="EMBL" id="JAAMOX010000001">
    <property type="protein sequence ID" value="NIH52371.1"/>
    <property type="molecule type" value="Genomic_DNA"/>
</dbReference>
<dbReference type="Gene3D" id="1.10.10.10">
    <property type="entry name" value="Winged helix-like DNA-binding domain superfamily/Winged helix DNA-binding domain"/>
    <property type="match status" value="1"/>
</dbReference>
<dbReference type="Pfam" id="PF00480">
    <property type="entry name" value="ROK"/>
    <property type="match status" value="1"/>
</dbReference>
<protein>
    <submittedName>
        <fullName evidence="2">Putative NBD/HSP70 family sugar kinase</fullName>
    </submittedName>
</protein>
<dbReference type="RefSeq" id="WP_167146822.1">
    <property type="nucleotide sequence ID" value="NZ_JAAMOX010000001.1"/>
</dbReference>
<dbReference type="Proteomes" id="UP000541033">
    <property type="component" value="Unassembled WGS sequence"/>
</dbReference>
<evidence type="ECO:0000313" key="3">
    <source>
        <dbReference type="Proteomes" id="UP000541033"/>
    </source>
</evidence>
<accession>A0A7X5TRM6</accession>
<name>A0A7X5TRM6_9MICO</name>
<comment type="similarity">
    <text evidence="1">Belongs to the ROK (NagC/XylR) family.</text>
</comment>